<dbReference type="EMBL" id="MCFE01000607">
    <property type="protein sequence ID" value="ORX84634.1"/>
    <property type="molecule type" value="Genomic_DNA"/>
</dbReference>
<keyword evidence="3" id="KW-1185">Reference proteome</keyword>
<evidence type="ECO:0000256" key="1">
    <source>
        <dbReference type="SAM" id="MobiDB-lite"/>
    </source>
</evidence>
<feature type="compositionally biased region" description="Polar residues" evidence="1">
    <location>
        <begin position="20"/>
        <end position="29"/>
    </location>
</feature>
<dbReference type="Proteomes" id="UP000193498">
    <property type="component" value="Unassembled WGS sequence"/>
</dbReference>
<evidence type="ECO:0000313" key="3">
    <source>
        <dbReference type="Proteomes" id="UP000193498"/>
    </source>
</evidence>
<organism evidence="2 3">
    <name type="scientific">Basidiobolus meristosporus CBS 931.73</name>
    <dbReference type="NCBI Taxonomy" id="1314790"/>
    <lineage>
        <taxon>Eukaryota</taxon>
        <taxon>Fungi</taxon>
        <taxon>Fungi incertae sedis</taxon>
        <taxon>Zoopagomycota</taxon>
        <taxon>Entomophthoromycotina</taxon>
        <taxon>Basidiobolomycetes</taxon>
        <taxon>Basidiobolales</taxon>
        <taxon>Basidiobolaceae</taxon>
        <taxon>Basidiobolus</taxon>
    </lineage>
</organism>
<comment type="caution">
    <text evidence="2">The sequence shown here is derived from an EMBL/GenBank/DDBJ whole genome shotgun (WGS) entry which is preliminary data.</text>
</comment>
<proteinExistence type="predicted"/>
<accession>A0A1Y1XGX8</accession>
<dbReference type="AlphaFoldDB" id="A0A1Y1XGX8"/>
<gene>
    <name evidence="2" type="ORF">K493DRAFT_320088</name>
</gene>
<evidence type="ECO:0000313" key="2">
    <source>
        <dbReference type="EMBL" id="ORX84634.1"/>
    </source>
</evidence>
<feature type="region of interest" description="Disordered" evidence="1">
    <location>
        <begin position="1"/>
        <end position="37"/>
    </location>
</feature>
<reference evidence="2 3" key="1">
    <citation type="submission" date="2016-07" db="EMBL/GenBank/DDBJ databases">
        <title>Pervasive Adenine N6-methylation of Active Genes in Fungi.</title>
        <authorList>
            <consortium name="DOE Joint Genome Institute"/>
            <person name="Mondo S.J."/>
            <person name="Dannebaum R.O."/>
            <person name="Kuo R.C."/>
            <person name="Labutti K."/>
            <person name="Haridas S."/>
            <person name="Kuo A."/>
            <person name="Salamov A."/>
            <person name="Ahrendt S.R."/>
            <person name="Lipzen A."/>
            <person name="Sullivan W."/>
            <person name="Andreopoulos W.B."/>
            <person name="Clum A."/>
            <person name="Lindquist E."/>
            <person name="Daum C."/>
            <person name="Ramamoorthy G.K."/>
            <person name="Gryganskyi A."/>
            <person name="Culley D."/>
            <person name="Magnuson J.K."/>
            <person name="James T.Y."/>
            <person name="O'Malley M.A."/>
            <person name="Stajich J.E."/>
            <person name="Spatafora J.W."/>
            <person name="Visel A."/>
            <person name="Grigoriev I.V."/>
        </authorList>
    </citation>
    <scope>NUCLEOTIDE SEQUENCE [LARGE SCALE GENOMIC DNA]</scope>
    <source>
        <strain evidence="2 3">CBS 931.73</strain>
    </source>
</reference>
<dbReference type="InParanoid" id="A0A1Y1XGX8"/>
<protein>
    <submittedName>
        <fullName evidence="2">Uncharacterized protein</fullName>
    </submittedName>
</protein>
<name>A0A1Y1XGX8_9FUNG</name>
<feature type="non-terminal residue" evidence="2">
    <location>
        <position position="1"/>
    </location>
</feature>
<feature type="compositionally biased region" description="Polar residues" evidence="1">
    <location>
        <begin position="1"/>
        <end position="10"/>
    </location>
</feature>
<sequence length="113" mass="12720">MQSLNLFTNNKADKSKKQQKSNPRGSSPHTPIPAFGARKVNGVATPNSMVSIYAEAIEEFEHILEYATKTRYSEQDVHLSISQELDLELAKLTGLLIRGERHRLESQDCSIQH</sequence>